<sequence length="263" mass="29172">MEDPILHLAVHLTLVGALREGEVAGLTPEDIDFDAANGMGTFTVNRSMQRVQKDTLAQVDKGCILRIFPDKLEGSKTSLILKDTKTEASCRTIFMTAALREELKQWLERLKREEALDPERYRNSGMLLRLPNGLAVEPVLIRKKFLKWQDAHPEFPRIVFHGLRHSSATYQLMISGGDIKAVQGTTGHASADMLVNTYAHIQQSSRVELGKKFESGFYAKPDTSSPQAVSAAGEPTISMTALLELLKDADPEMKAKLRLALLT</sequence>
<accession>D4JZD1</accession>
<keyword evidence="1" id="KW-0233">DNA recombination</keyword>
<evidence type="ECO:0000313" key="4">
    <source>
        <dbReference type="Proteomes" id="UP000008804"/>
    </source>
</evidence>
<dbReference type="CDD" id="cd01189">
    <property type="entry name" value="INT_ICEBs1_C_like"/>
    <property type="match status" value="1"/>
</dbReference>
<dbReference type="GO" id="GO:0015074">
    <property type="term" value="P:DNA integration"/>
    <property type="evidence" value="ECO:0007669"/>
    <property type="project" value="InterPro"/>
</dbReference>
<dbReference type="AlphaFoldDB" id="D4JZD1"/>
<dbReference type="EMBL" id="FP929045">
    <property type="protein sequence ID" value="CBK99380.1"/>
    <property type="molecule type" value="Genomic_DNA"/>
</dbReference>
<dbReference type="PROSITE" id="PS51898">
    <property type="entry name" value="TYR_RECOMBINASE"/>
    <property type="match status" value="1"/>
</dbReference>
<dbReference type="KEGG" id="fpr:FP2_19770"/>
<evidence type="ECO:0000259" key="2">
    <source>
        <dbReference type="PROSITE" id="PS51898"/>
    </source>
</evidence>
<dbReference type="Proteomes" id="UP000008804">
    <property type="component" value="Chromosome"/>
</dbReference>
<dbReference type="SUPFAM" id="SSF56349">
    <property type="entry name" value="DNA breaking-rejoining enzymes"/>
    <property type="match status" value="1"/>
</dbReference>
<dbReference type="Gene3D" id="1.10.443.10">
    <property type="entry name" value="Intergrase catalytic core"/>
    <property type="match status" value="1"/>
</dbReference>
<evidence type="ECO:0000256" key="1">
    <source>
        <dbReference type="ARBA" id="ARBA00023172"/>
    </source>
</evidence>
<organism evidence="3 4">
    <name type="scientific">Faecalibacterium prausnitzii L2-6</name>
    <dbReference type="NCBI Taxonomy" id="718252"/>
    <lineage>
        <taxon>Bacteria</taxon>
        <taxon>Bacillati</taxon>
        <taxon>Bacillota</taxon>
        <taxon>Clostridia</taxon>
        <taxon>Eubacteriales</taxon>
        <taxon>Oscillospiraceae</taxon>
        <taxon>Faecalibacterium</taxon>
    </lineage>
</organism>
<gene>
    <name evidence="3" type="ORF">FP2_19770</name>
</gene>
<dbReference type="GO" id="GO:0006310">
    <property type="term" value="P:DNA recombination"/>
    <property type="evidence" value="ECO:0007669"/>
    <property type="project" value="UniProtKB-KW"/>
</dbReference>
<dbReference type="InterPro" id="IPR002104">
    <property type="entry name" value="Integrase_catalytic"/>
</dbReference>
<feature type="domain" description="Tyr recombinase" evidence="2">
    <location>
        <begin position="1"/>
        <end position="214"/>
    </location>
</feature>
<dbReference type="BioCyc" id="FPRA718252:G1375-1673-MONOMER"/>
<dbReference type="eggNOG" id="COG0582">
    <property type="taxonomic scope" value="Bacteria"/>
</dbReference>
<dbReference type="InterPro" id="IPR013762">
    <property type="entry name" value="Integrase-like_cat_sf"/>
</dbReference>
<evidence type="ECO:0000313" key="3">
    <source>
        <dbReference type="EMBL" id="CBK99380.1"/>
    </source>
</evidence>
<dbReference type="InterPro" id="IPR011010">
    <property type="entry name" value="DNA_brk_join_enz"/>
</dbReference>
<name>D4JZD1_9FIRM</name>
<reference evidence="3 4" key="2">
    <citation type="submission" date="2010-03" db="EMBL/GenBank/DDBJ databases">
        <authorList>
            <person name="Pajon A."/>
        </authorList>
    </citation>
    <scope>NUCLEOTIDE SEQUENCE [LARGE SCALE GENOMIC DNA]</scope>
    <source>
        <strain evidence="4">L2-6</strain>
    </source>
</reference>
<dbReference type="STRING" id="718252.FP2_19770"/>
<dbReference type="HOGENOM" id="CLU_027562_19_0_9"/>
<keyword evidence="4" id="KW-1185">Reference proteome</keyword>
<dbReference type="PATRIC" id="fig|718252.3.peg.150"/>
<dbReference type="GO" id="GO:0003677">
    <property type="term" value="F:DNA binding"/>
    <property type="evidence" value="ECO:0007669"/>
    <property type="project" value="InterPro"/>
</dbReference>
<protein>
    <submittedName>
        <fullName evidence="3">Phage integrase family</fullName>
    </submittedName>
</protein>
<reference evidence="3 4" key="1">
    <citation type="submission" date="2010-03" db="EMBL/GenBank/DDBJ databases">
        <title>The genome sequence of Faecalibacterium prausnitzii L2/6.</title>
        <authorList>
            <consortium name="metaHIT consortium -- http://www.metahit.eu/"/>
            <person name="Pajon A."/>
            <person name="Turner K."/>
            <person name="Parkhill J."/>
            <person name="Duncan S."/>
            <person name="Flint H."/>
        </authorList>
    </citation>
    <scope>NUCLEOTIDE SEQUENCE [LARGE SCALE GENOMIC DNA]</scope>
    <source>
        <strain evidence="4">L2-6</strain>
    </source>
</reference>
<proteinExistence type="predicted"/>
<dbReference type="Pfam" id="PF00589">
    <property type="entry name" value="Phage_integrase"/>
    <property type="match status" value="1"/>
</dbReference>